<comment type="catalytic activity">
    <reaction evidence="9">
        <text>uridine + phosphate = alpha-D-ribose 1-phosphate + uracil</text>
        <dbReference type="Rhea" id="RHEA:24388"/>
        <dbReference type="ChEBI" id="CHEBI:16704"/>
        <dbReference type="ChEBI" id="CHEBI:17568"/>
        <dbReference type="ChEBI" id="CHEBI:43474"/>
        <dbReference type="ChEBI" id="CHEBI:57720"/>
        <dbReference type="EC" id="2.4.2.2"/>
    </reaction>
</comment>
<dbReference type="InterPro" id="IPR035902">
    <property type="entry name" value="Nuc_phospho_transferase"/>
</dbReference>
<evidence type="ECO:0000256" key="5">
    <source>
        <dbReference type="ARBA" id="ARBA00011889"/>
    </source>
</evidence>
<sequence length="440" mass="47818">MRAYDIIYKKRQGLELTKAEIEFLISGYNNGEIPDYQISAFAMAVFFQGMTSRETADLTESIINSGDKIDFSKIEGIKVDKHSTGGVGDTVSLIIAPIIAYFGAPFAKMSGRGLGHTGGTLDKLESIEGFNINLTSKEFIEKVNKNKVAVMGQTAKLAPADGKLYSLRDVTATVDSVPLIASSIMSKKLAAGADGIVLDVKTGDGAFMKSIDDSFKLAEEMVDIGNHLDKETIALVTNMNQPLGEAIGNSLEVIEAFETLKGRGPKDLTDLCITVAGHMLVIAKIFDNNKLAENEVREVIEKGKSLDKMKEFIAGQGGNSRVVDNYDLLPVAQYKHQLESPAEGYISKIEAEELGKIAMMLGAGRAVITDSIDHSVGIKVHKKQGDRIKKGEHIATIYSNEDKLNSNIEKRTIDSFHVTPTKVEKEPLIYGVVTKEGIKK</sequence>
<dbReference type="NCBIfam" id="NF004490">
    <property type="entry name" value="PRK05820.1"/>
    <property type="match status" value="1"/>
</dbReference>
<dbReference type="Pfam" id="PF02885">
    <property type="entry name" value="Glycos_trans_3N"/>
    <property type="match status" value="1"/>
</dbReference>
<comment type="similarity">
    <text evidence="3">Belongs to the thymidine/pyrimidine-nucleoside phosphorylase family.</text>
</comment>
<evidence type="ECO:0000259" key="11">
    <source>
        <dbReference type="SMART" id="SM00941"/>
    </source>
</evidence>
<dbReference type="PIRSF" id="PIRSF000478">
    <property type="entry name" value="TP_PyNP"/>
    <property type="match status" value="1"/>
</dbReference>
<dbReference type="InterPro" id="IPR018090">
    <property type="entry name" value="Pyrmidine_PPas_bac/euk"/>
</dbReference>
<comment type="catalytic activity">
    <reaction evidence="1">
        <text>2'-deoxyuridine + phosphate = 2-deoxy-alpha-D-ribose 1-phosphate + uracil</text>
        <dbReference type="Rhea" id="RHEA:22824"/>
        <dbReference type="ChEBI" id="CHEBI:16450"/>
        <dbReference type="ChEBI" id="CHEBI:17568"/>
        <dbReference type="ChEBI" id="CHEBI:43474"/>
        <dbReference type="ChEBI" id="CHEBI:57259"/>
        <dbReference type="EC" id="2.4.2.2"/>
    </reaction>
</comment>
<evidence type="ECO:0000256" key="4">
    <source>
        <dbReference type="ARBA" id="ARBA00011738"/>
    </source>
</evidence>
<keyword evidence="8 12" id="KW-0808">Transferase</keyword>
<dbReference type="PROSITE" id="PS00647">
    <property type="entry name" value="THYMID_PHOSPHORYLASE"/>
    <property type="match status" value="1"/>
</dbReference>
<evidence type="ECO:0000256" key="2">
    <source>
        <dbReference type="ARBA" id="ARBA00003877"/>
    </source>
</evidence>
<dbReference type="Pfam" id="PF07831">
    <property type="entry name" value="PYNP_C"/>
    <property type="match status" value="1"/>
</dbReference>
<protein>
    <recommendedName>
        <fullName evidence="6">Pyrimidine-nucleoside phosphorylase</fullName>
        <ecNumber evidence="5">2.4.2.2</ecNumber>
    </recommendedName>
</protein>
<evidence type="ECO:0000256" key="8">
    <source>
        <dbReference type="ARBA" id="ARBA00022679"/>
    </source>
</evidence>
<reference evidence="12" key="2">
    <citation type="submission" date="2024-06" db="EMBL/GenBank/DDBJ databases">
        <authorList>
            <person name="Petrova K.O."/>
            <person name="Toshchakov S.V."/>
            <person name="Boltjanskaja Y.V."/>
            <person name="Kevbrin V."/>
        </authorList>
    </citation>
    <scope>NUCLEOTIDE SEQUENCE</scope>
    <source>
        <strain evidence="12">Z-910T</strain>
    </source>
</reference>
<dbReference type="PANTHER" id="PTHR10515:SF0">
    <property type="entry name" value="THYMIDINE PHOSPHORYLASE"/>
    <property type="match status" value="1"/>
</dbReference>
<dbReference type="GO" id="GO:0006206">
    <property type="term" value="P:pyrimidine nucleobase metabolic process"/>
    <property type="evidence" value="ECO:0007669"/>
    <property type="project" value="InterPro"/>
</dbReference>
<gene>
    <name evidence="12" type="ORF">PRVXT_001139</name>
</gene>
<dbReference type="FunFam" id="3.40.1030.10:FF:000003">
    <property type="entry name" value="Pyrimidine-nucleoside phosphorylase"/>
    <property type="match status" value="1"/>
</dbReference>
<comment type="catalytic activity">
    <reaction evidence="10">
        <text>thymidine + phosphate = 2-deoxy-alpha-D-ribose 1-phosphate + thymine</text>
        <dbReference type="Rhea" id="RHEA:16037"/>
        <dbReference type="ChEBI" id="CHEBI:17748"/>
        <dbReference type="ChEBI" id="CHEBI:17821"/>
        <dbReference type="ChEBI" id="CHEBI:43474"/>
        <dbReference type="ChEBI" id="CHEBI:57259"/>
        <dbReference type="EC" id="2.4.2.2"/>
    </reaction>
</comment>
<dbReference type="InterPro" id="IPR017872">
    <property type="entry name" value="Pyrmidine_PPase_CS"/>
</dbReference>
<dbReference type="GO" id="GO:0009032">
    <property type="term" value="F:thymidine phosphorylase activity"/>
    <property type="evidence" value="ECO:0007669"/>
    <property type="project" value="TreeGrafter"/>
</dbReference>
<evidence type="ECO:0000313" key="12">
    <source>
        <dbReference type="EMBL" id="XBX75973.1"/>
    </source>
</evidence>
<evidence type="ECO:0000256" key="9">
    <source>
        <dbReference type="ARBA" id="ARBA00048453"/>
    </source>
</evidence>
<dbReference type="Gene3D" id="1.20.970.10">
    <property type="entry name" value="Transferase, Pyrimidine Nucleoside Phosphorylase, Chain C"/>
    <property type="match status" value="1"/>
</dbReference>
<dbReference type="Pfam" id="PF00591">
    <property type="entry name" value="Glycos_transf_3"/>
    <property type="match status" value="1"/>
</dbReference>
<evidence type="ECO:0000256" key="3">
    <source>
        <dbReference type="ARBA" id="ARBA00006915"/>
    </source>
</evidence>
<organism evidence="12">
    <name type="scientific">Proteinivorax tanatarense</name>
    <dbReference type="NCBI Taxonomy" id="1260629"/>
    <lineage>
        <taxon>Bacteria</taxon>
        <taxon>Bacillati</taxon>
        <taxon>Bacillota</taxon>
        <taxon>Clostridia</taxon>
        <taxon>Eubacteriales</taxon>
        <taxon>Proteinivoracaceae</taxon>
        <taxon>Proteinivorax</taxon>
    </lineage>
</organism>
<dbReference type="PANTHER" id="PTHR10515">
    <property type="entry name" value="THYMIDINE PHOSPHORYLASE"/>
    <property type="match status" value="1"/>
</dbReference>
<evidence type="ECO:0000256" key="7">
    <source>
        <dbReference type="ARBA" id="ARBA00022676"/>
    </source>
</evidence>
<dbReference type="SUPFAM" id="SSF54680">
    <property type="entry name" value="Pyrimidine nucleoside phosphorylase C-terminal domain"/>
    <property type="match status" value="1"/>
</dbReference>
<dbReference type="SMART" id="SM00941">
    <property type="entry name" value="PYNP_C"/>
    <property type="match status" value="1"/>
</dbReference>
<evidence type="ECO:0000256" key="1">
    <source>
        <dbReference type="ARBA" id="ARBA00001066"/>
    </source>
</evidence>
<dbReference type="GO" id="GO:0006213">
    <property type="term" value="P:pyrimidine nucleoside metabolic process"/>
    <property type="evidence" value="ECO:0007669"/>
    <property type="project" value="InterPro"/>
</dbReference>
<dbReference type="EC" id="2.4.2.2" evidence="5"/>
<evidence type="ECO:0000256" key="6">
    <source>
        <dbReference type="ARBA" id="ARBA00014680"/>
    </source>
</evidence>
<evidence type="ECO:0000256" key="10">
    <source>
        <dbReference type="ARBA" id="ARBA00048525"/>
    </source>
</evidence>
<dbReference type="InterPro" id="IPR036320">
    <property type="entry name" value="Glycosyl_Trfase_fam3_N_dom_sf"/>
</dbReference>
<dbReference type="Gene3D" id="3.40.1030.10">
    <property type="entry name" value="Nucleoside phosphorylase/phosphoribosyltransferase catalytic domain"/>
    <property type="match status" value="1"/>
</dbReference>
<name>A0AAU7VQ75_9FIRM</name>
<dbReference type="NCBIfam" id="NF004747">
    <property type="entry name" value="PRK06078.1"/>
    <property type="match status" value="1"/>
</dbReference>
<dbReference type="RefSeq" id="WP_350344708.1">
    <property type="nucleotide sequence ID" value="NZ_CP158367.1"/>
</dbReference>
<dbReference type="InterPro" id="IPR017459">
    <property type="entry name" value="Glycosyl_Trfase_fam3_N_dom"/>
</dbReference>
<dbReference type="EMBL" id="CP158367">
    <property type="protein sequence ID" value="XBX75973.1"/>
    <property type="molecule type" value="Genomic_DNA"/>
</dbReference>
<dbReference type="SUPFAM" id="SSF47648">
    <property type="entry name" value="Nucleoside phosphorylase/phosphoribosyltransferase N-terminal domain"/>
    <property type="match status" value="1"/>
</dbReference>
<dbReference type="InterPro" id="IPR013102">
    <property type="entry name" value="PYNP_C"/>
</dbReference>
<comment type="function">
    <text evidence="2">Catalyzes phosphorolysis of the pyrimidine nucleosides uridine, thymidine and 2'-deoxyuridine with the formation of the corresponding pyrimidine base and ribose-1-phosphate.</text>
</comment>
<dbReference type="NCBIfam" id="TIGR02644">
    <property type="entry name" value="Y_phosphoryl"/>
    <property type="match status" value="1"/>
</dbReference>
<feature type="domain" description="Pyrimidine nucleoside phosphorylase C-terminal" evidence="11">
    <location>
        <begin position="345"/>
        <end position="419"/>
    </location>
</feature>
<accession>A0AAU7VQ75</accession>
<dbReference type="InterPro" id="IPR000053">
    <property type="entry name" value="Thymidine/pyrmidine_PPase"/>
</dbReference>
<comment type="subunit">
    <text evidence="4">Homodimer.</text>
</comment>
<proteinExistence type="inferred from homology"/>
<dbReference type="SUPFAM" id="SSF52418">
    <property type="entry name" value="Nucleoside phosphorylase/phosphoribosyltransferase catalytic domain"/>
    <property type="match status" value="1"/>
</dbReference>
<dbReference type="GO" id="GO:0005829">
    <property type="term" value="C:cytosol"/>
    <property type="evidence" value="ECO:0007669"/>
    <property type="project" value="TreeGrafter"/>
</dbReference>
<dbReference type="InterPro" id="IPR000312">
    <property type="entry name" value="Glycosyl_Trfase_fam3"/>
</dbReference>
<dbReference type="GO" id="GO:0004645">
    <property type="term" value="F:1,4-alpha-oligoglucan phosphorylase activity"/>
    <property type="evidence" value="ECO:0007669"/>
    <property type="project" value="InterPro"/>
</dbReference>
<dbReference type="AlphaFoldDB" id="A0AAU7VQ75"/>
<keyword evidence="7 12" id="KW-0328">Glycosyltransferase</keyword>
<dbReference type="InterPro" id="IPR036566">
    <property type="entry name" value="PYNP-like_C_sf"/>
</dbReference>
<dbReference type="Gene3D" id="3.90.1170.30">
    <property type="entry name" value="Pyrimidine nucleoside phosphorylase-like, C-terminal domain"/>
    <property type="match status" value="1"/>
</dbReference>
<reference evidence="12" key="1">
    <citation type="journal article" date="2013" name="Extremophiles">
        <title>Proteinivorax tanatarense gen. nov., sp. nov., an anaerobic, haloalkaliphilic, proteolytic bacterium isolated from a decaying algal bloom, and proposal of Proteinivoraceae fam. nov.</title>
        <authorList>
            <person name="Kevbrin V."/>
            <person name="Boltyanskaya Y."/>
            <person name="Zhilina T."/>
            <person name="Kolganova T."/>
            <person name="Lavrentjeva E."/>
            <person name="Kuznetsov B."/>
        </authorList>
    </citation>
    <scope>NUCLEOTIDE SEQUENCE</scope>
    <source>
        <strain evidence="12">Z-910T</strain>
    </source>
</reference>